<sequence length="278" mass="29762">MSWQAIARKDFQDALRSRWLLALTTLFVLLVSAAVYVVRPASGQTVSSNAVVNFIIVKDGLVTTLIPLIALVMAYAAVVGERESGSLKLLLSLPHSRSDVVLGKVLGRAAAIAAPVFVGFLLPGFILLLIPGVTFQPGYYLGYTFLTAFLATVFVAIAVGFSAAVSSQRFAIGGAIGIYFLFVPLWGVVRFPLQLYLQFGGGPSWLPVSGADLLEFLRLLNPVGSFKIVINSFMAGSLFASAQGVPSPRMQIAALSMLLAWLLAPPLLGLWRFENADL</sequence>
<feature type="transmembrane region" description="Helical" evidence="1">
    <location>
        <begin position="176"/>
        <end position="199"/>
    </location>
</feature>
<dbReference type="Pfam" id="PF12679">
    <property type="entry name" value="ABC2_membrane_2"/>
    <property type="match status" value="1"/>
</dbReference>
<evidence type="ECO:0000313" key="3">
    <source>
        <dbReference type="Proteomes" id="UP001596201"/>
    </source>
</evidence>
<feature type="transmembrane region" description="Helical" evidence="1">
    <location>
        <begin position="20"/>
        <end position="38"/>
    </location>
</feature>
<gene>
    <name evidence="2" type="ORF">ACFPJ5_12145</name>
</gene>
<proteinExistence type="predicted"/>
<feature type="transmembrane region" description="Helical" evidence="1">
    <location>
        <begin position="50"/>
        <end position="78"/>
    </location>
</feature>
<evidence type="ECO:0000313" key="2">
    <source>
        <dbReference type="EMBL" id="MFC5367685.1"/>
    </source>
</evidence>
<dbReference type="AlphaFoldDB" id="A0ABD5RCC7"/>
<keyword evidence="3" id="KW-1185">Reference proteome</keyword>
<comment type="caution">
    <text evidence="2">The sequence shown here is derived from an EMBL/GenBank/DDBJ whole genome shotgun (WGS) entry which is preliminary data.</text>
</comment>
<keyword evidence="1" id="KW-0812">Transmembrane</keyword>
<organism evidence="2 3">
    <name type="scientific">Salinirubrum litoreum</name>
    <dbReference type="NCBI Taxonomy" id="1126234"/>
    <lineage>
        <taxon>Archaea</taxon>
        <taxon>Methanobacteriati</taxon>
        <taxon>Methanobacteriota</taxon>
        <taxon>Stenosarchaea group</taxon>
        <taxon>Halobacteria</taxon>
        <taxon>Halobacteriales</taxon>
        <taxon>Haloferacaceae</taxon>
        <taxon>Salinirubrum</taxon>
    </lineage>
</organism>
<feature type="transmembrane region" description="Helical" evidence="1">
    <location>
        <begin position="252"/>
        <end position="273"/>
    </location>
</feature>
<keyword evidence="1" id="KW-0472">Membrane</keyword>
<name>A0ABD5RCC7_9EURY</name>
<accession>A0ABD5RCC7</accession>
<keyword evidence="1" id="KW-1133">Transmembrane helix</keyword>
<dbReference type="GO" id="GO:0005886">
    <property type="term" value="C:plasma membrane"/>
    <property type="evidence" value="ECO:0007669"/>
    <property type="project" value="UniProtKB-SubCell"/>
</dbReference>
<reference evidence="2 3" key="1">
    <citation type="journal article" date="2019" name="Int. J. Syst. Evol. Microbiol.">
        <title>The Global Catalogue of Microorganisms (GCM) 10K type strain sequencing project: providing services to taxonomists for standard genome sequencing and annotation.</title>
        <authorList>
            <consortium name="The Broad Institute Genomics Platform"/>
            <consortium name="The Broad Institute Genome Sequencing Center for Infectious Disease"/>
            <person name="Wu L."/>
            <person name="Ma J."/>
        </authorList>
    </citation>
    <scope>NUCLEOTIDE SEQUENCE [LARGE SCALE GENOMIC DNA]</scope>
    <source>
        <strain evidence="2 3">CGMCC 1.12237</strain>
    </source>
</reference>
<feature type="transmembrane region" description="Helical" evidence="1">
    <location>
        <begin position="142"/>
        <end position="164"/>
    </location>
</feature>
<evidence type="ECO:0000256" key="1">
    <source>
        <dbReference type="SAM" id="Phobius"/>
    </source>
</evidence>
<dbReference type="Proteomes" id="UP001596201">
    <property type="component" value="Unassembled WGS sequence"/>
</dbReference>
<dbReference type="RefSeq" id="WP_227229930.1">
    <property type="nucleotide sequence ID" value="NZ_JAJCVJ010000002.1"/>
</dbReference>
<protein>
    <submittedName>
        <fullName evidence="2">ABC transporter permease</fullName>
    </submittedName>
</protein>
<dbReference type="PANTHER" id="PTHR43471:SF1">
    <property type="entry name" value="ABC TRANSPORTER PERMEASE PROTEIN NOSY-RELATED"/>
    <property type="match status" value="1"/>
</dbReference>
<dbReference type="EMBL" id="JBHSKX010000002">
    <property type="protein sequence ID" value="MFC5367685.1"/>
    <property type="molecule type" value="Genomic_DNA"/>
</dbReference>
<dbReference type="PANTHER" id="PTHR43471">
    <property type="entry name" value="ABC TRANSPORTER PERMEASE"/>
    <property type="match status" value="1"/>
</dbReference>
<feature type="transmembrane region" description="Helical" evidence="1">
    <location>
        <begin position="105"/>
        <end position="130"/>
    </location>
</feature>